<sequence>MSIANQIFRSILQHRTCGKAHNVFMQKSGSRGLHSVIVGSVKLDRQARRLLPNRIFVTEKSNSAGHISSFGRNSTSFFIITRNESTNVATISSISSTSTTGTASTLESANVAATLETSSAVAESASSLVQSIETSKPRDELSSAVSTSTESVEASQHALVFESIPEPPAIPVEEIVGTVLGGEPTLASLGLGGWTPSGIVQQCLEFFHINLGMPWWGSILTVTIIVRLCLFPLVVKSQKNAAKMQNNMPQLQLLQAKMTEARQTGNALLSAKYGQDMMVFMKEKEISPFKSLLVPLAMAPVFISVFFGLRKMANLPIESMKEGGLFWFIDLTVPDPYYLLPLLTSVTVWITLEIGADGVKLNSATQGQLMKYFMRAIPVVMFPFALNFPSAILCYWCSTNAISLIQVSLLKIPAVRSKLNIEPLRKITPDMLPQKKKGFTESVKETWTNMKISKEIEQRQHYDEISFKRAGRGPIPKTFKYDPTKVDPMKDAAAAMHAKQK</sequence>
<evidence type="ECO:0000256" key="8">
    <source>
        <dbReference type="ARBA" id="ARBA00023136"/>
    </source>
</evidence>
<evidence type="ECO:0000256" key="7">
    <source>
        <dbReference type="ARBA" id="ARBA00023128"/>
    </source>
</evidence>
<comment type="caution">
    <text evidence="12">The sequence shown here is derived from an EMBL/GenBank/DDBJ whole genome shotgun (WGS) entry which is preliminary data.</text>
</comment>
<evidence type="ECO:0000256" key="4">
    <source>
        <dbReference type="ARBA" id="ARBA00022792"/>
    </source>
</evidence>
<dbReference type="CDD" id="cd20069">
    <property type="entry name" value="5TM_Oxa1-like"/>
    <property type="match status" value="1"/>
</dbReference>
<dbReference type="InterPro" id="IPR001708">
    <property type="entry name" value="YidC/ALB3/OXA1/COX18"/>
</dbReference>
<keyword evidence="8 10" id="KW-0472">Membrane</keyword>
<keyword evidence="7" id="KW-0496">Mitochondrion</keyword>
<feature type="transmembrane region" description="Helical" evidence="10">
    <location>
        <begin position="291"/>
        <end position="309"/>
    </location>
</feature>
<keyword evidence="13" id="KW-1185">Reference proteome</keyword>
<dbReference type="Proteomes" id="UP001642540">
    <property type="component" value="Unassembled WGS sequence"/>
</dbReference>
<comment type="subcellular location">
    <subcellularLocation>
        <location evidence="9">Membrane</location>
        <topology evidence="9">Multi-pass membrane protein</topology>
    </subcellularLocation>
    <subcellularLocation>
        <location evidence="1">Mitochondrion inner membrane</location>
        <topology evidence="1">Multi-pass membrane protein</topology>
    </subcellularLocation>
</comment>
<name>A0ABP1QFV4_9HEXA</name>
<feature type="transmembrane region" description="Helical" evidence="10">
    <location>
        <begin position="215"/>
        <end position="235"/>
    </location>
</feature>
<gene>
    <name evidence="12" type="ORF">ODALV1_LOCUS10885</name>
</gene>
<keyword evidence="5" id="KW-0809">Transit peptide</keyword>
<evidence type="ECO:0000313" key="12">
    <source>
        <dbReference type="EMBL" id="CAL8101575.1"/>
    </source>
</evidence>
<keyword evidence="6 10" id="KW-1133">Transmembrane helix</keyword>
<organism evidence="12 13">
    <name type="scientific">Orchesella dallaii</name>
    <dbReference type="NCBI Taxonomy" id="48710"/>
    <lineage>
        <taxon>Eukaryota</taxon>
        <taxon>Metazoa</taxon>
        <taxon>Ecdysozoa</taxon>
        <taxon>Arthropoda</taxon>
        <taxon>Hexapoda</taxon>
        <taxon>Collembola</taxon>
        <taxon>Entomobryomorpha</taxon>
        <taxon>Entomobryoidea</taxon>
        <taxon>Orchesellidae</taxon>
        <taxon>Orchesellinae</taxon>
        <taxon>Orchesella</taxon>
    </lineage>
</organism>
<evidence type="ECO:0000256" key="6">
    <source>
        <dbReference type="ARBA" id="ARBA00022989"/>
    </source>
</evidence>
<feature type="transmembrane region" description="Helical" evidence="10">
    <location>
        <begin position="376"/>
        <end position="396"/>
    </location>
</feature>
<dbReference type="EMBL" id="CAXLJM020000033">
    <property type="protein sequence ID" value="CAL8101575.1"/>
    <property type="molecule type" value="Genomic_DNA"/>
</dbReference>
<protein>
    <recommendedName>
        <fullName evidence="11">Membrane insertase YidC/Oxa/ALB C-terminal domain-containing protein</fullName>
    </recommendedName>
</protein>
<evidence type="ECO:0000256" key="3">
    <source>
        <dbReference type="ARBA" id="ARBA00022692"/>
    </source>
</evidence>
<dbReference type="NCBIfam" id="TIGR03592">
    <property type="entry name" value="yidC_oxa1_cterm"/>
    <property type="match status" value="1"/>
</dbReference>
<evidence type="ECO:0000259" key="11">
    <source>
        <dbReference type="Pfam" id="PF02096"/>
    </source>
</evidence>
<evidence type="ECO:0000256" key="9">
    <source>
        <dbReference type="RuleBase" id="RU003945"/>
    </source>
</evidence>
<reference evidence="12 13" key="1">
    <citation type="submission" date="2024-08" db="EMBL/GenBank/DDBJ databases">
        <authorList>
            <person name="Cucini C."/>
            <person name="Frati F."/>
        </authorList>
    </citation>
    <scope>NUCLEOTIDE SEQUENCE [LARGE SCALE GENOMIC DNA]</scope>
</reference>
<proteinExistence type="inferred from homology"/>
<accession>A0ABP1QFV4</accession>
<evidence type="ECO:0000256" key="10">
    <source>
        <dbReference type="SAM" id="Phobius"/>
    </source>
</evidence>
<feature type="transmembrane region" description="Helical" evidence="10">
    <location>
        <begin position="337"/>
        <end position="356"/>
    </location>
</feature>
<evidence type="ECO:0000256" key="2">
    <source>
        <dbReference type="ARBA" id="ARBA00009877"/>
    </source>
</evidence>
<keyword evidence="3 9" id="KW-0812">Transmembrane</keyword>
<keyword evidence="4" id="KW-0999">Mitochondrion inner membrane</keyword>
<feature type="domain" description="Membrane insertase YidC/Oxa/ALB C-terminal" evidence="11">
    <location>
        <begin position="215"/>
        <end position="408"/>
    </location>
</feature>
<dbReference type="InterPro" id="IPR028055">
    <property type="entry name" value="YidC/Oxa/ALB_C"/>
</dbReference>
<dbReference type="PANTHER" id="PTHR12428">
    <property type="entry name" value="OXA1"/>
    <property type="match status" value="1"/>
</dbReference>
<dbReference type="Pfam" id="PF02096">
    <property type="entry name" value="60KD_IMP"/>
    <property type="match status" value="1"/>
</dbReference>
<evidence type="ECO:0000313" key="13">
    <source>
        <dbReference type="Proteomes" id="UP001642540"/>
    </source>
</evidence>
<evidence type="ECO:0000256" key="5">
    <source>
        <dbReference type="ARBA" id="ARBA00022946"/>
    </source>
</evidence>
<dbReference type="PANTHER" id="PTHR12428:SF66">
    <property type="entry name" value="MITOCHONDRIAL INNER MEMBRANE PROTEIN OXA1L"/>
    <property type="match status" value="1"/>
</dbReference>
<comment type="similarity">
    <text evidence="2 9">Belongs to the OXA1/ALB3/YidC family.</text>
</comment>
<evidence type="ECO:0000256" key="1">
    <source>
        <dbReference type="ARBA" id="ARBA00004448"/>
    </source>
</evidence>